<evidence type="ECO:0000256" key="5">
    <source>
        <dbReference type="ARBA" id="ARBA00022777"/>
    </source>
</evidence>
<name>A0A7G5GU33_9BACT</name>
<keyword evidence="11" id="KW-1185">Reference proteome</keyword>
<dbReference type="RefSeq" id="WP_182459684.1">
    <property type="nucleotide sequence ID" value="NZ_CP059732.1"/>
</dbReference>
<dbReference type="Gene3D" id="3.30.565.10">
    <property type="entry name" value="Histidine kinase-like ATPase, C-terminal domain"/>
    <property type="match status" value="1"/>
</dbReference>
<feature type="domain" description="Histidine kinase" evidence="9">
    <location>
        <begin position="218"/>
        <end position="427"/>
    </location>
</feature>
<keyword evidence="4" id="KW-0547">Nucleotide-binding</keyword>
<evidence type="ECO:0000256" key="7">
    <source>
        <dbReference type="ARBA" id="ARBA00023012"/>
    </source>
</evidence>
<keyword evidence="8" id="KW-0812">Transmembrane</keyword>
<dbReference type="EMBL" id="CP059732">
    <property type="protein sequence ID" value="QMW02375.1"/>
    <property type="molecule type" value="Genomic_DNA"/>
</dbReference>
<comment type="catalytic activity">
    <reaction evidence="1">
        <text>ATP + protein L-histidine = ADP + protein N-phospho-L-histidine.</text>
        <dbReference type="EC" id="2.7.13.3"/>
    </reaction>
</comment>
<dbReference type="InterPro" id="IPR004358">
    <property type="entry name" value="Sig_transdc_His_kin-like_C"/>
</dbReference>
<feature type="transmembrane region" description="Helical" evidence="8">
    <location>
        <begin position="59"/>
        <end position="77"/>
    </location>
</feature>
<dbReference type="CDD" id="cd00075">
    <property type="entry name" value="HATPase"/>
    <property type="match status" value="1"/>
</dbReference>
<dbReference type="GO" id="GO:0000156">
    <property type="term" value="F:phosphorelay response regulator activity"/>
    <property type="evidence" value="ECO:0007669"/>
    <property type="project" value="TreeGrafter"/>
</dbReference>
<keyword evidence="8" id="KW-1133">Transmembrane helix</keyword>
<dbReference type="PROSITE" id="PS50109">
    <property type="entry name" value="HIS_KIN"/>
    <property type="match status" value="1"/>
</dbReference>
<dbReference type="InterPro" id="IPR003594">
    <property type="entry name" value="HATPase_dom"/>
</dbReference>
<dbReference type="InterPro" id="IPR036097">
    <property type="entry name" value="HisK_dim/P_sf"/>
</dbReference>
<dbReference type="SUPFAM" id="SSF47384">
    <property type="entry name" value="Homodimeric domain of signal transducing histidine kinase"/>
    <property type="match status" value="1"/>
</dbReference>
<feature type="transmembrane region" description="Helical" evidence="8">
    <location>
        <begin position="133"/>
        <end position="151"/>
    </location>
</feature>
<evidence type="ECO:0000313" key="10">
    <source>
        <dbReference type="EMBL" id="QMW02375.1"/>
    </source>
</evidence>
<protein>
    <recommendedName>
        <fullName evidence="2">histidine kinase</fullName>
        <ecNumber evidence="2">2.7.13.3</ecNumber>
    </recommendedName>
</protein>
<dbReference type="KEGG" id="sfol:H3H32_31410"/>
<dbReference type="GO" id="GO:0000155">
    <property type="term" value="F:phosphorelay sensor kinase activity"/>
    <property type="evidence" value="ECO:0007669"/>
    <property type="project" value="InterPro"/>
</dbReference>
<keyword evidence="3" id="KW-0808">Transferase</keyword>
<dbReference type="SMART" id="SM00387">
    <property type="entry name" value="HATPase_c"/>
    <property type="match status" value="1"/>
</dbReference>
<evidence type="ECO:0000256" key="6">
    <source>
        <dbReference type="ARBA" id="ARBA00022840"/>
    </source>
</evidence>
<evidence type="ECO:0000259" key="9">
    <source>
        <dbReference type="PROSITE" id="PS50109"/>
    </source>
</evidence>
<evidence type="ECO:0000313" key="11">
    <source>
        <dbReference type="Proteomes" id="UP000515369"/>
    </source>
</evidence>
<dbReference type="GO" id="GO:0030295">
    <property type="term" value="F:protein kinase activator activity"/>
    <property type="evidence" value="ECO:0007669"/>
    <property type="project" value="TreeGrafter"/>
</dbReference>
<keyword evidence="5 10" id="KW-0418">Kinase</keyword>
<evidence type="ECO:0000256" key="3">
    <source>
        <dbReference type="ARBA" id="ARBA00022679"/>
    </source>
</evidence>
<keyword evidence="6" id="KW-0067">ATP-binding</keyword>
<evidence type="ECO:0000256" key="4">
    <source>
        <dbReference type="ARBA" id="ARBA00022741"/>
    </source>
</evidence>
<dbReference type="PANTHER" id="PTHR42878">
    <property type="entry name" value="TWO-COMPONENT HISTIDINE KINASE"/>
    <property type="match status" value="1"/>
</dbReference>
<dbReference type="AlphaFoldDB" id="A0A7G5GU33"/>
<dbReference type="GO" id="GO:0005524">
    <property type="term" value="F:ATP binding"/>
    <property type="evidence" value="ECO:0007669"/>
    <property type="project" value="UniProtKB-KW"/>
</dbReference>
<feature type="transmembrane region" description="Helical" evidence="8">
    <location>
        <begin position="108"/>
        <end position="127"/>
    </location>
</feature>
<keyword evidence="8" id="KW-0472">Membrane</keyword>
<dbReference type="InterPro" id="IPR050351">
    <property type="entry name" value="BphY/WalK/GraS-like"/>
</dbReference>
<dbReference type="Gene3D" id="1.10.287.130">
    <property type="match status" value="1"/>
</dbReference>
<dbReference type="EC" id="2.7.13.3" evidence="2"/>
<dbReference type="GO" id="GO:0007234">
    <property type="term" value="P:osmosensory signaling via phosphorelay pathway"/>
    <property type="evidence" value="ECO:0007669"/>
    <property type="project" value="TreeGrafter"/>
</dbReference>
<evidence type="ECO:0000256" key="2">
    <source>
        <dbReference type="ARBA" id="ARBA00012438"/>
    </source>
</evidence>
<dbReference type="Pfam" id="PF02518">
    <property type="entry name" value="HATPase_c"/>
    <property type="match status" value="1"/>
</dbReference>
<dbReference type="PANTHER" id="PTHR42878:SF7">
    <property type="entry name" value="SENSOR HISTIDINE KINASE GLRK"/>
    <property type="match status" value="1"/>
</dbReference>
<sequence>MSLITRLRTRLYPKDRLDALPTFDRVRFVTLANIGWFGIPLLALLITINLVFHNYDRALNNLVTISLYLFPTLWLIYRYKLKLASWYFICAMYVAAIWGLYTRLIVHVDVHLEMYFIMIALFSIILLDDKASVIVPVFMAISYVTARLLVLRQLNLPFEIGQFNSGLGVFIVLTYVTYTVKKIATTIQEVVQQQNKQLQQKNHELSESNLVKDKLFAILGHDLRSPIVSLKVQLMNVQKGYTTTEQYAEANTRLQLTVDNVFSTLDNLLNWTQLQRGGIYVTPTQFDLQEVAQSVLLLYNFEVPNKQLTVTTLYEPAPIIADEYQLTIVARNLIQNAIKFTPKGGHIQVSTRQLNGRSQLIIQDTGVGMPKSIGMPTRPIGTSSYGTAGEKGTGLGLEISREFVRLNNGQLLIDSVLGMGTTVTMEF</sequence>
<dbReference type="InterPro" id="IPR005467">
    <property type="entry name" value="His_kinase_dom"/>
</dbReference>
<evidence type="ECO:0000256" key="8">
    <source>
        <dbReference type="SAM" id="Phobius"/>
    </source>
</evidence>
<proteinExistence type="predicted"/>
<feature type="transmembrane region" description="Helical" evidence="8">
    <location>
        <begin position="83"/>
        <end position="101"/>
    </location>
</feature>
<keyword evidence="7" id="KW-0902">Two-component regulatory system</keyword>
<accession>A0A7G5GU33</accession>
<dbReference type="InterPro" id="IPR036890">
    <property type="entry name" value="HATPase_C_sf"/>
</dbReference>
<feature type="transmembrane region" description="Helical" evidence="8">
    <location>
        <begin position="34"/>
        <end position="52"/>
    </location>
</feature>
<reference evidence="10 11" key="1">
    <citation type="submission" date="2020-07" db="EMBL/GenBank/DDBJ databases">
        <title>Spirosoma foliorum sp. nov., isolated from the leaves on the Nejang mountain Korea, Republic of.</title>
        <authorList>
            <person name="Ho H."/>
            <person name="Lee Y.-J."/>
            <person name="Nurcahyanto D.-A."/>
            <person name="Kim S.-G."/>
        </authorList>
    </citation>
    <scope>NUCLEOTIDE SEQUENCE [LARGE SCALE GENOMIC DNA]</scope>
    <source>
        <strain evidence="10 11">PL0136</strain>
    </source>
</reference>
<dbReference type="PRINTS" id="PR00344">
    <property type="entry name" value="BCTRLSENSOR"/>
</dbReference>
<organism evidence="10 11">
    <name type="scientific">Spirosoma foliorum</name>
    <dbReference type="NCBI Taxonomy" id="2710596"/>
    <lineage>
        <taxon>Bacteria</taxon>
        <taxon>Pseudomonadati</taxon>
        <taxon>Bacteroidota</taxon>
        <taxon>Cytophagia</taxon>
        <taxon>Cytophagales</taxon>
        <taxon>Cytophagaceae</taxon>
        <taxon>Spirosoma</taxon>
    </lineage>
</organism>
<evidence type="ECO:0000256" key="1">
    <source>
        <dbReference type="ARBA" id="ARBA00000085"/>
    </source>
</evidence>
<dbReference type="Proteomes" id="UP000515369">
    <property type="component" value="Chromosome"/>
</dbReference>
<gene>
    <name evidence="10" type="ORF">H3H32_31410</name>
</gene>
<dbReference type="SUPFAM" id="SSF55874">
    <property type="entry name" value="ATPase domain of HSP90 chaperone/DNA topoisomerase II/histidine kinase"/>
    <property type="match status" value="1"/>
</dbReference>